<proteinExistence type="predicted"/>
<accession>A0A3D3YLC8</accession>
<dbReference type="AlphaFoldDB" id="A0A3D3YLC8"/>
<dbReference type="STRING" id="1118061.GCA_000311925_00364"/>
<keyword evidence="1" id="KW-1133">Transmembrane helix</keyword>
<sequence length="200" mass="23126">MEYLPAIISALGTIIAAWFAYNQYSKNKLTDLKIEKFKKDEETKSIRRADNSSIVYGELWSVLHELDADRVYIVQPHPLGNESLLSVYYEVKRKGVEPMKPHMQGLPISEVPKFSSDLVKNLFLYITDIDEQVNDKYAKSILSSYGCRAAIIKRLNDNRHDWIGSIFCEFTRPLSVSEENAREIMHTAAMNIQYLLPEYR</sequence>
<evidence type="ECO:0000313" key="3">
    <source>
        <dbReference type="Proteomes" id="UP000318946"/>
    </source>
</evidence>
<keyword evidence="1" id="KW-0812">Transmembrane</keyword>
<name>A0A3D3YLC8_9BACT</name>
<gene>
    <name evidence="2" type="ORF">A5CBH24_03110</name>
</gene>
<dbReference type="OrthoDB" id="1007589at2"/>
<organism evidence="2 3">
    <name type="scientific">Alistipes communis</name>
    <dbReference type="NCBI Taxonomy" id="2585118"/>
    <lineage>
        <taxon>Bacteria</taxon>
        <taxon>Pseudomonadati</taxon>
        <taxon>Bacteroidota</taxon>
        <taxon>Bacteroidia</taxon>
        <taxon>Bacteroidales</taxon>
        <taxon>Rikenellaceae</taxon>
        <taxon>Alistipes</taxon>
    </lineage>
</organism>
<dbReference type="KEGG" id="acou:A5CBH24_03110"/>
<reference evidence="3" key="1">
    <citation type="submission" date="2019-06" db="EMBL/GenBank/DDBJ databases">
        <title>Alistipes onderdonkii subsp. vulgaris subsp. nov., Alistipes dispar sp. nov. and Alistipes communis sp. nov., isolated from human faeces, and creation of Alistipes onderdonkii subsp. onderdonkii subsp. nov.</title>
        <authorList>
            <person name="Sakamoto M."/>
            <person name="Ikeyama N."/>
            <person name="Ogata Y."/>
            <person name="Suda W."/>
            <person name="Iino T."/>
            <person name="Hattori M."/>
            <person name="Ohkuma M."/>
        </authorList>
    </citation>
    <scope>NUCLEOTIDE SEQUENCE [LARGE SCALE GENOMIC DNA]</scope>
    <source>
        <strain evidence="3">5CBH24</strain>
    </source>
</reference>
<keyword evidence="1" id="KW-0472">Membrane</keyword>
<dbReference type="Proteomes" id="UP000318946">
    <property type="component" value="Chromosome"/>
</dbReference>
<dbReference type="EMBL" id="AP019735">
    <property type="protein sequence ID" value="BBL02998.1"/>
    <property type="molecule type" value="Genomic_DNA"/>
</dbReference>
<accession>A0A4Y1WSG4</accession>
<dbReference type="RefSeq" id="WP_141411977.1">
    <property type="nucleotide sequence ID" value="NZ_AP019735.1"/>
</dbReference>
<dbReference type="GeneID" id="78341035"/>
<protein>
    <submittedName>
        <fullName evidence="2">Uncharacterized protein</fullName>
    </submittedName>
</protein>
<evidence type="ECO:0000313" key="2">
    <source>
        <dbReference type="EMBL" id="BBL02998.1"/>
    </source>
</evidence>
<evidence type="ECO:0000256" key="1">
    <source>
        <dbReference type="SAM" id="Phobius"/>
    </source>
</evidence>
<feature type="transmembrane region" description="Helical" evidence="1">
    <location>
        <begin position="6"/>
        <end position="24"/>
    </location>
</feature>
<keyword evidence="3" id="KW-1185">Reference proteome</keyword>